<organism evidence="1 2">
    <name type="scientific">Protea cynaroides</name>
    <dbReference type="NCBI Taxonomy" id="273540"/>
    <lineage>
        <taxon>Eukaryota</taxon>
        <taxon>Viridiplantae</taxon>
        <taxon>Streptophyta</taxon>
        <taxon>Embryophyta</taxon>
        <taxon>Tracheophyta</taxon>
        <taxon>Spermatophyta</taxon>
        <taxon>Magnoliopsida</taxon>
        <taxon>Proteales</taxon>
        <taxon>Proteaceae</taxon>
        <taxon>Protea</taxon>
    </lineage>
</organism>
<reference evidence="1" key="1">
    <citation type="journal article" date="2023" name="Plant J.">
        <title>The genome of the king protea, Protea cynaroides.</title>
        <authorList>
            <person name="Chang J."/>
            <person name="Duong T.A."/>
            <person name="Schoeman C."/>
            <person name="Ma X."/>
            <person name="Roodt D."/>
            <person name="Barker N."/>
            <person name="Li Z."/>
            <person name="Van de Peer Y."/>
            <person name="Mizrachi E."/>
        </authorList>
    </citation>
    <scope>NUCLEOTIDE SEQUENCE</scope>
    <source>
        <tissue evidence="1">Young leaves</tissue>
    </source>
</reference>
<gene>
    <name evidence="1" type="ORF">NE237_026468</name>
</gene>
<protein>
    <submittedName>
        <fullName evidence="1">Uncharacterized protein</fullName>
    </submittedName>
</protein>
<proteinExistence type="predicted"/>
<comment type="caution">
    <text evidence="1">The sequence shown here is derived from an EMBL/GenBank/DDBJ whole genome shotgun (WGS) entry which is preliminary data.</text>
</comment>
<dbReference type="Proteomes" id="UP001141806">
    <property type="component" value="Unassembled WGS sequence"/>
</dbReference>
<accession>A0A9Q0K1H9</accession>
<dbReference type="AlphaFoldDB" id="A0A9Q0K1H9"/>
<evidence type="ECO:0000313" key="2">
    <source>
        <dbReference type="Proteomes" id="UP001141806"/>
    </source>
</evidence>
<sequence length="173" mass="19292">MPHVLIDPTLTLIRGNQANALRPISMEITALYRNSDLAANLPPYGLEHLDVIRVSGATTGKHRSVARIDGTECLTMILAASLKKLCISLFHRPNWSISPDPALLVYLRNIVDTFSVLFYSSPGKRIEEKGKNRDLRKLFDTLLRLCGSFDLRLQLESWLEAAVEDEPASSCTT</sequence>
<keyword evidence="2" id="KW-1185">Reference proteome</keyword>
<evidence type="ECO:0000313" key="1">
    <source>
        <dbReference type="EMBL" id="KAJ4959357.1"/>
    </source>
</evidence>
<dbReference type="EMBL" id="JAMYWD010000010">
    <property type="protein sequence ID" value="KAJ4959357.1"/>
    <property type="molecule type" value="Genomic_DNA"/>
</dbReference>
<name>A0A9Q0K1H9_9MAGN</name>